<dbReference type="EMBL" id="AAXW01000021">
    <property type="protein sequence ID" value="EAZ90729.1"/>
    <property type="molecule type" value="Genomic_DNA"/>
</dbReference>
<sequence>MPQQLSLLQDPEIPEIIDVLLNREDCVLAVSISAGKDSQAMLNWLADQRKRRGWRCQVLAIHAD</sequence>
<evidence type="ECO:0000313" key="1">
    <source>
        <dbReference type="EMBL" id="EAZ90729.1"/>
    </source>
</evidence>
<dbReference type="RefSeq" id="WP_008276208.1">
    <property type="nucleotide sequence ID" value="NZ_AAXW01000021.1"/>
</dbReference>
<dbReference type="Proteomes" id="UP000003781">
    <property type="component" value="Unassembled WGS sequence"/>
</dbReference>
<name>A3IS51_9CHRO</name>
<keyword evidence="2" id="KW-1185">Reference proteome</keyword>
<protein>
    <recommendedName>
        <fullName evidence="3">Phosphoadenosine phosphosulfate reductase</fullName>
    </recommendedName>
</protein>
<accession>A3IS51</accession>
<gene>
    <name evidence="1" type="ORF">CY0110_32315</name>
</gene>
<dbReference type="SUPFAM" id="SSF52402">
    <property type="entry name" value="Adenine nucleotide alpha hydrolases-like"/>
    <property type="match status" value="1"/>
</dbReference>
<proteinExistence type="predicted"/>
<evidence type="ECO:0008006" key="3">
    <source>
        <dbReference type="Google" id="ProtNLM"/>
    </source>
</evidence>
<organism evidence="1 2">
    <name type="scientific">Crocosphaera chwakensis CCY0110</name>
    <dbReference type="NCBI Taxonomy" id="391612"/>
    <lineage>
        <taxon>Bacteria</taxon>
        <taxon>Bacillati</taxon>
        <taxon>Cyanobacteriota</taxon>
        <taxon>Cyanophyceae</taxon>
        <taxon>Oscillatoriophycideae</taxon>
        <taxon>Chroococcales</taxon>
        <taxon>Aphanothecaceae</taxon>
        <taxon>Crocosphaera</taxon>
        <taxon>Crocosphaera chwakensis</taxon>
    </lineage>
</organism>
<evidence type="ECO:0000313" key="2">
    <source>
        <dbReference type="Proteomes" id="UP000003781"/>
    </source>
</evidence>
<reference evidence="1 2" key="1">
    <citation type="submission" date="2007-03" db="EMBL/GenBank/DDBJ databases">
        <authorList>
            <person name="Stal L."/>
            <person name="Ferriera S."/>
            <person name="Johnson J."/>
            <person name="Kravitz S."/>
            <person name="Beeson K."/>
            <person name="Sutton G."/>
            <person name="Rogers Y.-H."/>
            <person name="Friedman R."/>
            <person name="Frazier M."/>
            <person name="Venter J.C."/>
        </authorList>
    </citation>
    <scope>NUCLEOTIDE SEQUENCE [LARGE SCALE GENOMIC DNA]</scope>
    <source>
        <strain evidence="1 2">CCY0110</strain>
    </source>
</reference>
<comment type="caution">
    <text evidence="1">The sequence shown here is derived from an EMBL/GenBank/DDBJ whole genome shotgun (WGS) entry which is preliminary data.</text>
</comment>
<dbReference type="AlphaFoldDB" id="A3IS51"/>